<evidence type="ECO:0000256" key="5">
    <source>
        <dbReference type="ARBA" id="ARBA00048336"/>
    </source>
</evidence>
<dbReference type="InterPro" id="IPR020422">
    <property type="entry name" value="TYR_PHOSPHATASE_DUAL_dom"/>
</dbReference>
<protein>
    <submittedName>
        <fullName evidence="8">Uncharacterized protein</fullName>
    </submittedName>
</protein>
<keyword evidence="3" id="KW-0904">Protein phosphatase</keyword>
<dbReference type="PROSITE" id="PS50056">
    <property type="entry name" value="TYR_PHOSPHATASE_2"/>
    <property type="match status" value="1"/>
</dbReference>
<evidence type="ECO:0000256" key="3">
    <source>
        <dbReference type="ARBA" id="ARBA00022912"/>
    </source>
</evidence>
<sequence>MNEKYRNLDNQSKMTAGFVIENNMDKIEEGVYLGNDNAEKDLQTLLDANIKIIISVLTDFEPSHKQFKYTIIPALDLPTTNLIQYFDQTNKIISESIKNKENILIHCAAGQSRSVTILAAFLMKSRGLSRVDALNFIRASRPQIKPNDGFIAQLDLYQKLNYIVNTDQPLYRRFLNSLAMQQFR</sequence>
<dbReference type="InterPro" id="IPR003595">
    <property type="entry name" value="Tyr_Pase_cat"/>
</dbReference>
<dbReference type="CDD" id="cd14498">
    <property type="entry name" value="DSP"/>
    <property type="match status" value="1"/>
</dbReference>
<comment type="catalytic activity">
    <reaction evidence="5">
        <text>O-phospho-L-threonyl-[protein] + H2O = L-threonyl-[protein] + phosphate</text>
        <dbReference type="Rhea" id="RHEA:47004"/>
        <dbReference type="Rhea" id="RHEA-COMP:11060"/>
        <dbReference type="Rhea" id="RHEA-COMP:11605"/>
        <dbReference type="ChEBI" id="CHEBI:15377"/>
        <dbReference type="ChEBI" id="CHEBI:30013"/>
        <dbReference type="ChEBI" id="CHEBI:43474"/>
        <dbReference type="ChEBI" id="CHEBI:61977"/>
        <dbReference type="EC" id="3.1.3.16"/>
    </reaction>
</comment>
<dbReference type="Pfam" id="PF00782">
    <property type="entry name" value="DSPc"/>
    <property type="match status" value="1"/>
</dbReference>
<dbReference type="InterPro" id="IPR000340">
    <property type="entry name" value="Dual-sp_phosphatase_cat-dom"/>
</dbReference>
<dbReference type="InterPro" id="IPR029021">
    <property type="entry name" value="Prot-tyrosine_phosphatase-like"/>
</dbReference>
<gene>
    <name evidence="8" type="ORF">BB560_001184</name>
</gene>
<feature type="domain" description="Tyrosine-protein phosphatase" evidence="6">
    <location>
        <begin position="23"/>
        <end position="163"/>
    </location>
</feature>
<keyword evidence="9" id="KW-1185">Reference proteome</keyword>
<name>A0A2T9ZI97_9FUNG</name>
<dbReference type="PANTHER" id="PTHR45948:SF2">
    <property type="entry name" value="DUAL SPECIFICITY PROTEIN PHOSPHATASE"/>
    <property type="match status" value="1"/>
</dbReference>
<evidence type="ECO:0000256" key="4">
    <source>
        <dbReference type="ARBA" id="ARBA00047761"/>
    </source>
</evidence>
<comment type="caution">
    <text evidence="8">The sequence shown here is derived from an EMBL/GenBank/DDBJ whole genome shotgun (WGS) entry which is preliminary data.</text>
</comment>
<dbReference type="InterPro" id="IPR000387">
    <property type="entry name" value="Tyr_Pase_dom"/>
</dbReference>
<dbReference type="AlphaFoldDB" id="A0A2T9ZI97"/>
<comment type="similarity">
    <text evidence="1">Belongs to the protein-tyrosine phosphatase family. Non-receptor class dual specificity subfamily.</text>
</comment>
<dbReference type="PROSITE" id="PS50054">
    <property type="entry name" value="TYR_PHOSPHATASE_DUAL"/>
    <property type="match status" value="1"/>
</dbReference>
<dbReference type="PANTHER" id="PTHR45948">
    <property type="entry name" value="DUAL SPECIFICITY PROTEIN PHOSPHATASE DDB_G0269404-RELATED"/>
    <property type="match status" value="1"/>
</dbReference>
<dbReference type="GO" id="GO:0005829">
    <property type="term" value="C:cytosol"/>
    <property type="evidence" value="ECO:0007669"/>
    <property type="project" value="TreeGrafter"/>
</dbReference>
<dbReference type="SMART" id="SM00404">
    <property type="entry name" value="PTPc_motif"/>
    <property type="match status" value="1"/>
</dbReference>
<dbReference type="STRING" id="133381.A0A2T9ZI97"/>
<proteinExistence type="inferred from homology"/>
<evidence type="ECO:0000259" key="6">
    <source>
        <dbReference type="PROSITE" id="PS50054"/>
    </source>
</evidence>
<evidence type="ECO:0000259" key="7">
    <source>
        <dbReference type="PROSITE" id="PS50056"/>
    </source>
</evidence>
<dbReference type="GO" id="GO:0007165">
    <property type="term" value="P:signal transduction"/>
    <property type="evidence" value="ECO:0007669"/>
    <property type="project" value="TreeGrafter"/>
</dbReference>
<organism evidence="8 9">
    <name type="scientific">Smittium megazygosporum</name>
    <dbReference type="NCBI Taxonomy" id="133381"/>
    <lineage>
        <taxon>Eukaryota</taxon>
        <taxon>Fungi</taxon>
        <taxon>Fungi incertae sedis</taxon>
        <taxon>Zoopagomycota</taxon>
        <taxon>Kickxellomycotina</taxon>
        <taxon>Harpellomycetes</taxon>
        <taxon>Harpellales</taxon>
        <taxon>Legeriomycetaceae</taxon>
        <taxon>Smittium</taxon>
    </lineage>
</organism>
<evidence type="ECO:0000256" key="1">
    <source>
        <dbReference type="ARBA" id="ARBA00008601"/>
    </source>
</evidence>
<dbReference type="Gene3D" id="3.90.190.10">
    <property type="entry name" value="Protein tyrosine phosphatase superfamily"/>
    <property type="match status" value="1"/>
</dbReference>
<evidence type="ECO:0000313" key="8">
    <source>
        <dbReference type="EMBL" id="PVV04312.1"/>
    </source>
</evidence>
<dbReference type="EMBL" id="MBFS01000138">
    <property type="protein sequence ID" value="PVV04312.1"/>
    <property type="molecule type" value="Genomic_DNA"/>
</dbReference>
<feature type="domain" description="Tyrosine specific protein phosphatases" evidence="7">
    <location>
        <begin position="83"/>
        <end position="144"/>
    </location>
</feature>
<dbReference type="SUPFAM" id="SSF52799">
    <property type="entry name" value="(Phosphotyrosine protein) phosphatases II"/>
    <property type="match status" value="1"/>
</dbReference>
<evidence type="ECO:0000313" key="9">
    <source>
        <dbReference type="Proteomes" id="UP000245609"/>
    </source>
</evidence>
<dbReference type="Proteomes" id="UP000245609">
    <property type="component" value="Unassembled WGS sequence"/>
</dbReference>
<accession>A0A2T9ZI97</accession>
<reference evidence="8 9" key="1">
    <citation type="journal article" date="2018" name="MBio">
        <title>Comparative Genomics Reveals the Core Gene Toolbox for the Fungus-Insect Symbiosis.</title>
        <authorList>
            <person name="Wang Y."/>
            <person name="Stata M."/>
            <person name="Wang W."/>
            <person name="Stajich J.E."/>
            <person name="White M.M."/>
            <person name="Moncalvo J.M."/>
        </authorList>
    </citation>
    <scope>NUCLEOTIDE SEQUENCE [LARGE SCALE GENOMIC DNA]</scope>
    <source>
        <strain evidence="8 9">SC-DP-2</strain>
    </source>
</reference>
<keyword evidence="2" id="KW-0378">Hydrolase</keyword>
<dbReference type="OrthoDB" id="2017893at2759"/>
<dbReference type="GO" id="GO:0004722">
    <property type="term" value="F:protein serine/threonine phosphatase activity"/>
    <property type="evidence" value="ECO:0007669"/>
    <property type="project" value="UniProtKB-EC"/>
</dbReference>
<evidence type="ECO:0000256" key="2">
    <source>
        <dbReference type="ARBA" id="ARBA00022801"/>
    </source>
</evidence>
<dbReference type="GO" id="GO:0004725">
    <property type="term" value="F:protein tyrosine phosphatase activity"/>
    <property type="evidence" value="ECO:0007669"/>
    <property type="project" value="TreeGrafter"/>
</dbReference>
<dbReference type="SMART" id="SM00195">
    <property type="entry name" value="DSPc"/>
    <property type="match status" value="1"/>
</dbReference>
<feature type="non-terminal residue" evidence="8">
    <location>
        <position position="184"/>
    </location>
</feature>
<comment type="catalytic activity">
    <reaction evidence="4">
        <text>O-phospho-L-seryl-[protein] + H2O = L-seryl-[protein] + phosphate</text>
        <dbReference type="Rhea" id="RHEA:20629"/>
        <dbReference type="Rhea" id="RHEA-COMP:9863"/>
        <dbReference type="Rhea" id="RHEA-COMP:11604"/>
        <dbReference type="ChEBI" id="CHEBI:15377"/>
        <dbReference type="ChEBI" id="CHEBI:29999"/>
        <dbReference type="ChEBI" id="CHEBI:43474"/>
        <dbReference type="ChEBI" id="CHEBI:83421"/>
        <dbReference type="EC" id="3.1.3.16"/>
    </reaction>
</comment>